<dbReference type="Gene3D" id="3.40.1410.10">
    <property type="entry name" value="Chorismate lyase-like"/>
    <property type="match status" value="1"/>
</dbReference>
<evidence type="ECO:0000313" key="6">
    <source>
        <dbReference type="EMBL" id="GFH40760.1"/>
    </source>
</evidence>
<dbReference type="GO" id="GO:0003677">
    <property type="term" value="F:DNA binding"/>
    <property type="evidence" value="ECO:0007669"/>
    <property type="project" value="UniProtKB-UniRule"/>
</dbReference>
<dbReference type="Gene3D" id="1.10.10.10">
    <property type="entry name" value="Winged helix-like DNA-binding domain superfamily/Winged helix DNA-binding domain"/>
    <property type="match status" value="1"/>
</dbReference>
<feature type="domain" description="HTH gntR-type" evidence="5">
    <location>
        <begin position="1"/>
        <end position="69"/>
    </location>
</feature>
<dbReference type="PANTHER" id="PTHR44846:SF12">
    <property type="entry name" value="HTH-TYPE TRANSCRIPTIONAL REGULATOR TRER"/>
    <property type="match status" value="1"/>
</dbReference>
<dbReference type="EMBL" id="BLLH01000005">
    <property type="protein sequence ID" value="GFH40760.1"/>
    <property type="molecule type" value="Genomic_DNA"/>
</dbReference>
<gene>
    <name evidence="6" type="primary">rgrA</name>
    <name evidence="6" type="ORF">Hs20B_11580</name>
</gene>
<evidence type="ECO:0000259" key="5">
    <source>
        <dbReference type="PROSITE" id="PS50949"/>
    </source>
</evidence>
<dbReference type="Proteomes" id="UP000475928">
    <property type="component" value="Unassembled WGS sequence"/>
</dbReference>
<comment type="caution">
    <text evidence="6">The sequence shown here is derived from an EMBL/GenBank/DDBJ whole genome shotgun (WGS) entry which is preliminary data.</text>
</comment>
<dbReference type="GO" id="GO:0003700">
    <property type="term" value="F:DNA-binding transcription factor activity"/>
    <property type="evidence" value="ECO:0007669"/>
    <property type="project" value="UniProtKB-UniRule"/>
</dbReference>
<dbReference type="SMART" id="SM00345">
    <property type="entry name" value="HTH_GNTR"/>
    <property type="match status" value="1"/>
</dbReference>
<dbReference type="SUPFAM" id="SSF46785">
    <property type="entry name" value="Winged helix' DNA-binding domain"/>
    <property type="match status" value="1"/>
</dbReference>
<reference evidence="6 7" key="1">
    <citation type="submission" date="2020-02" db="EMBL/GenBank/DDBJ databases">
        <title>Draft genome sequence of Lactococcus sp. Hs20B0-1.</title>
        <authorList>
            <person name="Noda S."/>
            <person name="Yuki M."/>
            <person name="Ohkuma M."/>
        </authorList>
    </citation>
    <scope>NUCLEOTIDE SEQUENCE [LARGE SCALE GENOMIC DNA]</scope>
    <source>
        <strain evidence="6 7">Hs20B0-1</strain>
    </source>
</reference>
<dbReference type="SUPFAM" id="SSF64288">
    <property type="entry name" value="Chorismate lyase-like"/>
    <property type="match status" value="1"/>
</dbReference>
<dbReference type="InterPro" id="IPR011663">
    <property type="entry name" value="UTRA"/>
</dbReference>
<dbReference type="RefSeq" id="WP_172356581.1">
    <property type="nucleotide sequence ID" value="NZ_BLLH01000005.1"/>
</dbReference>
<sequence length="238" mass="27609">MKKYEVIFQYLEQKILAGEYAAGDILPSENELTALLDTSRATVRRALVELENRGMIQKQRGRGSIVIKSDKLDFPISGLTSYKELVSALHFESLTDVVRFDKVEVDQKLADLTLLELGSMAWCIVRRRQIDGKFLVLDTDYIKFDVAPFLTAEIAQDSIYQYLEHDLNIDISFAQKEITIDFVSSYDAELLDLEEHDRHVVSVKSHVYLNDASVFQYTESRHQVDKFRFTEFARRQRR</sequence>
<keyword evidence="3" id="KW-0804">Transcription</keyword>
<dbReference type="AlphaFoldDB" id="A0A6A0B5T9"/>
<keyword evidence="1" id="KW-0805">Transcription regulation</keyword>
<keyword evidence="2" id="KW-0238">DNA-binding</keyword>
<dbReference type="GO" id="GO:0045892">
    <property type="term" value="P:negative regulation of DNA-templated transcription"/>
    <property type="evidence" value="ECO:0007669"/>
    <property type="project" value="TreeGrafter"/>
</dbReference>
<dbReference type="Pfam" id="PF07702">
    <property type="entry name" value="UTRA"/>
    <property type="match status" value="1"/>
</dbReference>
<dbReference type="PRINTS" id="PR00035">
    <property type="entry name" value="HTHGNTR"/>
</dbReference>
<protein>
    <recommendedName>
        <fullName evidence="4">Trehalose operon repressor</fullName>
    </recommendedName>
</protein>
<organism evidence="6 7">
    <name type="scientific">Pseudolactococcus insecticola</name>
    <dbReference type="NCBI Taxonomy" id="2709158"/>
    <lineage>
        <taxon>Bacteria</taxon>
        <taxon>Bacillati</taxon>
        <taxon>Bacillota</taxon>
        <taxon>Bacilli</taxon>
        <taxon>Lactobacillales</taxon>
        <taxon>Streptococcaceae</taxon>
        <taxon>Pseudolactococcus</taxon>
    </lineage>
</organism>
<keyword evidence="7" id="KW-1185">Reference proteome</keyword>
<dbReference type="PANTHER" id="PTHR44846">
    <property type="entry name" value="MANNOSYL-D-GLYCERATE TRANSPORT/METABOLISM SYSTEM REPRESSOR MNGR-RELATED"/>
    <property type="match status" value="1"/>
</dbReference>
<dbReference type="CDD" id="cd07377">
    <property type="entry name" value="WHTH_GntR"/>
    <property type="match status" value="1"/>
</dbReference>
<evidence type="ECO:0000256" key="4">
    <source>
        <dbReference type="NCBIfam" id="TIGR02404"/>
    </source>
</evidence>
<evidence type="ECO:0000256" key="2">
    <source>
        <dbReference type="ARBA" id="ARBA00023125"/>
    </source>
</evidence>
<dbReference type="InterPro" id="IPR036390">
    <property type="entry name" value="WH_DNA-bd_sf"/>
</dbReference>
<dbReference type="InterPro" id="IPR050679">
    <property type="entry name" value="Bact_HTH_transcr_reg"/>
</dbReference>
<dbReference type="InterPro" id="IPR012770">
    <property type="entry name" value="TreR"/>
</dbReference>
<evidence type="ECO:0000256" key="3">
    <source>
        <dbReference type="ARBA" id="ARBA00023163"/>
    </source>
</evidence>
<dbReference type="InterPro" id="IPR036388">
    <property type="entry name" value="WH-like_DNA-bd_sf"/>
</dbReference>
<dbReference type="PROSITE" id="PS50949">
    <property type="entry name" value="HTH_GNTR"/>
    <property type="match status" value="1"/>
</dbReference>
<dbReference type="SMART" id="SM00866">
    <property type="entry name" value="UTRA"/>
    <property type="match status" value="1"/>
</dbReference>
<evidence type="ECO:0000313" key="7">
    <source>
        <dbReference type="Proteomes" id="UP000475928"/>
    </source>
</evidence>
<dbReference type="InterPro" id="IPR000524">
    <property type="entry name" value="Tscrpt_reg_HTH_GntR"/>
</dbReference>
<dbReference type="NCBIfam" id="TIGR02404">
    <property type="entry name" value="trehalos_R_Bsub"/>
    <property type="match status" value="1"/>
</dbReference>
<proteinExistence type="predicted"/>
<evidence type="ECO:0000256" key="1">
    <source>
        <dbReference type="ARBA" id="ARBA00023015"/>
    </source>
</evidence>
<accession>A0A6A0B5T9</accession>
<dbReference type="Pfam" id="PF00392">
    <property type="entry name" value="GntR"/>
    <property type="match status" value="1"/>
</dbReference>
<dbReference type="InterPro" id="IPR028978">
    <property type="entry name" value="Chorismate_lyase_/UTRA_dom_sf"/>
</dbReference>
<name>A0A6A0B5T9_9LACT</name>